<reference evidence="1 2" key="1">
    <citation type="submission" date="2017-09" db="EMBL/GenBank/DDBJ databases">
        <title>Sphingomonas panjinensis sp.nov., isolated from oil-contaminated soil.</title>
        <authorList>
            <person name="Wang L."/>
            <person name="Chen L."/>
        </authorList>
    </citation>
    <scope>NUCLEOTIDE SEQUENCE [LARGE SCALE GENOMIC DNA]</scope>
    <source>
        <strain evidence="1 2">FW-11</strain>
    </source>
</reference>
<accession>A0A2T5G281</accession>
<name>A0A2T5G281_9SPHN</name>
<keyword evidence="2" id="KW-1185">Reference proteome</keyword>
<dbReference type="AlphaFoldDB" id="A0A2T5G281"/>
<comment type="caution">
    <text evidence="1">The sequence shown here is derived from an EMBL/GenBank/DDBJ whole genome shotgun (WGS) entry which is preliminary data.</text>
</comment>
<dbReference type="EMBL" id="NWBU01000004">
    <property type="protein sequence ID" value="PTQ13259.1"/>
    <property type="molecule type" value="Genomic_DNA"/>
</dbReference>
<dbReference type="RefSeq" id="WP_107966493.1">
    <property type="nucleotide sequence ID" value="NZ_NWBU01000004.1"/>
</dbReference>
<sequence>MDDDNAVTTKAFMAILGCLADELSESGLIDHASLDARLHATAELCDETGNAPVGSYLRLSGALLLQRHLH</sequence>
<evidence type="ECO:0000313" key="1">
    <source>
        <dbReference type="EMBL" id="PTQ13259.1"/>
    </source>
</evidence>
<proteinExistence type="predicted"/>
<protein>
    <submittedName>
        <fullName evidence="1">Uncharacterized protein</fullName>
    </submittedName>
</protein>
<gene>
    <name evidence="1" type="ORF">CLG96_03855</name>
</gene>
<organism evidence="1 2">
    <name type="scientific">Sphingomonas oleivorans</name>
    <dbReference type="NCBI Taxonomy" id="1735121"/>
    <lineage>
        <taxon>Bacteria</taxon>
        <taxon>Pseudomonadati</taxon>
        <taxon>Pseudomonadota</taxon>
        <taxon>Alphaproteobacteria</taxon>
        <taxon>Sphingomonadales</taxon>
        <taxon>Sphingomonadaceae</taxon>
        <taxon>Sphingomonas</taxon>
    </lineage>
</organism>
<dbReference type="Proteomes" id="UP000244162">
    <property type="component" value="Unassembled WGS sequence"/>
</dbReference>
<evidence type="ECO:0000313" key="2">
    <source>
        <dbReference type="Proteomes" id="UP000244162"/>
    </source>
</evidence>